<dbReference type="CDD" id="cd05379">
    <property type="entry name" value="CAP_bacterial"/>
    <property type="match status" value="1"/>
</dbReference>
<feature type="chain" id="PRO_5046550684" evidence="1">
    <location>
        <begin position="23"/>
        <end position="160"/>
    </location>
</feature>
<comment type="caution">
    <text evidence="3">The sequence shown here is derived from an EMBL/GenBank/DDBJ whole genome shotgun (WGS) entry which is preliminary data.</text>
</comment>
<dbReference type="RefSeq" id="WP_311690001.1">
    <property type="nucleotide sequence ID" value="NZ_JAVRHL010000002.1"/>
</dbReference>
<gene>
    <name evidence="3" type="ORF">RM543_05995</name>
</gene>
<proteinExistence type="predicted"/>
<organism evidence="3 4">
    <name type="scientific">Tropicimonas omnivorans</name>
    <dbReference type="NCBI Taxonomy" id="3075590"/>
    <lineage>
        <taxon>Bacteria</taxon>
        <taxon>Pseudomonadati</taxon>
        <taxon>Pseudomonadota</taxon>
        <taxon>Alphaproteobacteria</taxon>
        <taxon>Rhodobacterales</taxon>
        <taxon>Roseobacteraceae</taxon>
        <taxon>Tropicimonas</taxon>
    </lineage>
</organism>
<name>A0ABU3DF99_9RHOB</name>
<dbReference type="InterPro" id="IPR014044">
    <property type="entry name" value="CAP_dom"/>
</dbReference>
<reference evidence="3 4" key="1">
    <citation type="submission" date="2023-09" db="EMBL/GenBank/DDBJ databases">
        <authorList>
            <person name="Rey-Velasco X."/>
        </authorList>
    </citation>
    <scope>NUCLEOTIDE SEQUENCE [LARGE SCALE GENOMIC DNA]</scope>
    <source>
        <strain evidence="3 4">F158</strain>
    </source>
</reference>
<feature type="domain" description="SCP" evidence="2">
    <location>
        <begin position="45"/>
        <end position="154"/>
    </location>
</feature>
<dbReference type="PANTHER" id="PTHR31157">
    <property type="entry name" value="SCP DOMAIN-CONTAINING PROTEIN"/>
    <property type="match status" value="1"/>
</dbReference>
<dbReference type="PANTHER" id="PTHR31157:SF1">
    <property type="entry name" value="SCP DOMAIN-CONTAINING PROTEIN"/>
    <property type="match status" value="1"/>
</dbReference>
<dbReference type="SUPFAM" id="SSF55797">
    <property type="entry name" value="PR-1-like"/>
    <property type="match status" value="1"/>
</dbReference>
<accession>A0ABU3DF99</accession>
<evidence type="ECO:0000256" key="1">
    <source>
        <dbReference type="SAM" id="SignalP"/>
    </source>
</evidence>
<protein>
    <submittedName>
        <fullName evidence="3">CAP domain-containing protein</fullName>
    </submittedName>
</protein>
<evidence type="ECO:0000313" key="4">
    <source>
        <dbReference type="Proteomes" id="UP001265259"/>
    </source>
</evidence>
<dbReference type="EMBL" id="JAVRHL010000002">
    <property type="protein sequence ID" value="MDT0682228.1"/>
    <property type="molecule type" value="Genomic_DNA"/>
</dbReference>
<dbReference type="InterPro" id="IPR035940">
    <property type="entry name" value="CAP_sf"/>
</dbReference>
<keyword evidence="4" id="KW-1185">Reference proteome</keyword>
<keyword evidence="1" id="KW-0732">Signal</keyword>
<evidence type="ECO:0000259" key="2">
    <source>
        <dbReference type="Pfam" id="PF00188"/>
    </source>
</evidence>
<feature type="signal peptide" evidence="1">
    <location>
        <begin position="1"/>
        <end position="22"/>
    </location>
</feature>
<dbReference type="Proteomes" id="UP001265259">
    <property type="component" value="Unassembled WGS sequence"/>
</dbReference>
<dbReference type="Pfam" id="PF00188">
    <property type="entry name" value="CAP"/>
    <property type="match status" value="1"/>
</dbReference>
<evidence type="ECO:0000313" key="3">
    <source>
        <dbReference type="EMBL" id="MDT0682228.1"/>
    </source>
</evidence>
<sequence length="160" mass="17503">MRHAVLAALVGLLLTLSPVAHAQSACTYPARFDALIETVTAELQAIRTRQGLPALVHEPRLSRAAMSHACWMARTDTLSHRGAGRSQMTDRIEGAGYAHSGAAENIARGYDAPEEVLTAWMRSSGHRRNLLNRSLTEYGLGYAVAPNGRPYWVIVMARPR</sequence>
<dbReference type="Gene3D" id="3.40.33.10">
    <property type="entry name" value="CAP"/>
    <property type="match status" value="1"/>
</dbReference>